<dbReference type="Proteomes" id="UP001381693">
    <property type="component" value="Unassembled WGS sequence"/>
</dbReference>
<dbReference type="Gene3D" id="3.30.40.10">
    <property type="entry name" value="Zinc/RING finger domain, C3HC4 (zinc finger)"/>
    <property type="match status" value="1"/>
</dbReference>
<protein>
    <submittedName>
        <fullName evidence="7">Uncharacterized protein</fullName>
    </submittedName>
</protein>
<dbReference type="PROSITE" id="PS50072">
    <property type="entry name" value="CSA_PPIASE_2"/>
    <property type="match status" value="1"/>
</dbReference>
<evidence type="ECO:0000259" key="6">
    <source>
        <dbReference type="PROSITE" id="PS50089"/>
    </source>
</evidence>
<evidence type="ECO:0000313" key="7">
    <source>
        <dbReference type="EMBL" id="KAK7041981.1"/>
    </source>
</evidence>
<proteinExistence type="predicted"/>
<dbReference type="PROSITE" id="PS00518">
    <property type="entry name" value="ZF_RING_1"/>
    <property type="match status" value="1"/>
</dbReference>
<organism evidence="7 8">
    <name type="scientific">Halocaridina rubra</name>
    <name type="common">Hawaiian red shrimp</name>
    <dbReference type="NCBI Taxonomy" id="373956"/>
    <lineage>
        <taxon>Eukaryota</taxon>
        <taxon>Metazoa</taxon>
        <taxon>Ecdysozoa</taxon>
        <taxon>Arthropoda</taxon>
        <taxon>Crustacea</taxon>
        <taxon>Multicrustacea</taxon>
        <taxon>Malacostraca</taxon>
        <taxon>Eumalacostraca</taxon>
        <taxon>Eucarida</taxon>
        <taxon>Decapoda</taxon>
        <taxon>Pleocyemata</taxon>
        <taxon>Caridea</taxon>
        <taxon>Atyoidea</taxon>
        <taxon>Atyidae</taxon>
        <taxon>Halocaridina</taxon>
    </lineage>
</organism>
<dbReference type="Gene3D" id="2.40.100.10">
    <property type="entry name" value="Cyclophilin-like"/>
    <property type="match status" value="1"/>
</dbReference>
<accession>A0AAN8WCF2</accession>
<comment type="caution">
    <text evidence="7">The sequence shown here is derived from an EMBL/GenBank/DDBJ whole genome shotgun (WGS) entry which is preliminary data.</text>
</comment>
<name>A0AAN8WCF2_HALRR</name>
<evidence type="ECO:0000259" key="5">
    <source>
        <dbReference type="PROSITE" id="PS50072"/>
    </source>
</evidence>
<dbReference type="SMART" id="SM00184">
    <property type="entry name" value="RING"/>
    <property type="match status" value="1"/>
</dbReference>
<dbReference type="SUPFAM" id="SSF57845">
    <property type="entry name" value="B-box zinc-binding domain"/>
    <property type="match status" value="1"/>
</dbReference>
<dbReference type="AlphaFoldDB" id="A0AAN8WCF2"/>
<dbReference type="PROSITE" id="PS50089">
    <property type="entry name" value="ZF_RING_2"/>
    <property type="match status" value="1"/>
</dbReference>
<evidence type="ECO:0000313" key="8">
    <source>
        <dbReference type="Proteomes" id="UP001381693"/>
    </source>
</evidence>
<evidence type="ECO:0000256" key="2">
    <source>
        <dbReference type="ARBA" id="ARBA00022771"/>
    </source>
</evidence>
<dbReference type="InterPro" id="IPR001841">
    <property type="entry name" value="Znf_RING"/>
</dbReference>
<feature type="domain" description="PPIase cyclophilin-type" evidence="5">
    <location>
        <begin position="349"/>
        <end position="500"/>
    </location>
</feature>
<dbReference type="EMBL" id="JAXCGZ010021851">
    <property type="protein sequence ID" value="KAK7041981.1"/>
    <property type="molecule type" value="Genomic_DNA"/>
</dbReference>
<dbReference type="InterPro" id="IPR050143">
    <property type="entry name" value="TRIM/RBCC"/>
</dbReference>
<gene>
    <name evidence="7" type="ORF">SK128_018293</name>
</gene>
<keyword evidence="1" id="KW-0479">Metal-binding</keyword>
<dbReference type="InterPro" id="IPR029000">
    <property type="entry name" value="Cyclophilin-like_dom_sf"/>
</dbReference>
<dbReference type="PANTHER" id="PTHR24103">
    <property type="entry name" value="E3 UBIQUITIN-PROTEIN LIGASE TRIM"/>
    <property type="match status" value="1"/>
</dbReference>
<dbReference type="GO" id="GO:0003755">
    <property type="term" value="F:peptidyl-prolyl cis-trans isomerase activity"/>
    <property type="evidence" value="ECO:0007669"/>
    <property type="project" value="InterPro"/>
</dbReference>
<evidence type="ECO:0000256" key="1">
    <source>
        <dbReference type="ARBA" id="ARBA00022723"/>
    </source>
</evidence>
<dbReference type="GO" id="GO:0008270">
    <property type="term" value="F:zinc ion binding"/>
    <property type="evidence" value="ECO:0007669"/>
    <property type="project" value="UniProtKB-KW"/>
</dbReference>
<evidence type="ECO:0000256" key="4">
    <source>
        <dbReference type="PROSITE-ProRule" id="PRU00175"/>
    </source>
</evidence>
<dbReference type="SUPFAM" id="SSF57850">
    <property type="entry name" value="RING/U-box"/>
    <property type="match status" value="1"/>
</dbReference>
<dbReference type="SUPFAM" id="SSF50891">
    <property type="entry name" value="Cyclophilin-like"/>
    <property type="match status" value="1"/>
</dbReference>
<feature type="domain" description="RING-type" evidence="6">
    <location>
        <begin position="8"/>
        <end position="49"/>
    </location>
</feature>
<reference evidence="7 8" key="1">
    <citation type="submission" date="2023-11" db="EMBL/GenBank/DDBJ databases">
        <title>Halocaridina rubra genome assembly.</title>
        <authorList>
            <person name="Smith C."/>
        </authorList>
    </citation>
    <scope>NUCLEOTIDE SEQUENCE [LARGE SCALE GENOMIC DNA]</scope>
    <source>
        <strain evidence="7">EP-1</strain>
        <tissue evidence="7">Whole</tissue>
    </source>
</reference>
<keyword evidence="8" id="KW-1185">Reference proteome</keyword>
<evidence type="ECO:0000256" key="3">
    <source>
        <dbReference type="ARBA" id="ARBA00022833"/>
    </source>
</evidence>
<dbReference type="InterPro" id="IPR013083">
    <property type="entry name" value="Znf_RING/FYVE/PHD"/>
</dbReference>
<keyword evidence="3" id="KW-0862">Zinc</keyword>
<dbReference type="InterPro" id="IPR017907">
    <property type="entry name" value="Znf_RING_CS"/>
</dbReference>
<dbReference type="InterPro" id="IPR002130">
    <property type="entry name" value="Cyclophilin-type_PPIase_dom"/>
</dbReference>
<dbReference type="Pfam" id="PF13639">
    <property type="entry name" value="zf-RING_2"/>
    <property type="match status" value="1"/>
</dbReference>
<keyword evidence="2 4" id="KW-0863">Zinc-finger</keyword>
<sequence>MEEVDLGCSVCQDSYSDTRIPRNLGCGHAVCTSCAEQLINSNRKCPECRRPIYAFMTSTLPVNYPLLRLARSLTNRTLAPLQVPLSPSASNARTGPKDAGECAAHASRMKSRCMTCNVWVCKDCLVMDHIVPPEGSCAILPLDQALEDMKKAHKENISTMLHTIQELKNMIGKHITEVEANKRVHNNAASNLRSVLQGELDIIQDLDSVIKKATDKLSEIEGWVNSLKKCEEGIVQAHTVRELANAKLAVRDCVTTVQGHVSTEHERFSQPSILLPRFRNQSLRGALQMAKAMYVVDDSGQCKRWARISVHDCLLHLHALDTQSPPPSSVIFSYESIREMVPQQDASAFMDLGWGGETFGRVYMRMYGDTPRAKQFLALCSGEMGPSYRGTHFFDAFRVGEPGEIIRGGDYENDDGTGGVAIVEDIEVGGVYLQDAIEGLLVGAHTRQPERLSVFGIILKAYPFRKTDTGFGVITNGIGTLKSVSRHKPITDVAVVNCGLAIPI</sequence>